<evidence type="ECO:0000313" key="13">
    <source>
        <dbReference type="Proteomes" id="UP000016646"/>
    </source>
</evidence>
<dbReference type="HAMAP" id="MF_00101">
    <property type="entry name" value="AcpS"/>
    <property type="match status" value="1"/>
</dbReference>
<dbReference type="NCBIfam" id="TIGR00556">
    <property type="entry name" value="pantethn_trn"/>
    <property type="match status" value="1"/>
</dbReference>
<dbReference type="OrthoDB" id="517356at2"/>
<evidence type="ECO:0000313" key="12">
    <source>
        <dbReference type="Proteomes" id="UP000016412"/>
    </source>
</evidence>
<dbReference type="AlphaFoldDB" id="U2L270"/>
<comment type="subcellular location">
    <subcellularLocation>
        <location evidence="8">Cytoplasm</location>
    </subcellularLocation>
</comment>
<dbReference type="InterPro" id="IPR008278">
    <property type="entry name" value="4-PPantetheinyl_Trfase_dom"/>
</dbReference>
<dbReference type="PATRIC" id="fig|1125725.3.peg.171"/>
<name>U2L270_TRESO</name>
<keyword evidence="3 8" id="KW-0479">Metal-binding</keyword>
<protein>
    <recommendedName>
        <fullName evidence="8">Holo-[acyl-carrier-protein] synthase</fullName>
        <shortName evidence="8">Holo-ACP synthase</shortName>
        <ecNumber evidence="8">2.7.8.7</ecNumber>
    </recommendedName>
    <alternativeName>
        <fullName evidence="8">4'-phosphopantetheinyl transferase AcpS</fullName>
    </alternativeName>
</protein>
<dbReference type="Proteomes" id="UP000016646">
    <property type="component" value="Unassembled WGS sequence"/>
</dbReference>
<dbReference type="eggNOG" id="COG0736">
    <property type="taxonomic scope" value="Bacteria"/>
</dbReference>
<dbReference type="EMBL" id="AUZJ01000004">
    <property type="protein sequence ID" value="ERF61814.1"/>
    <property type="molecule type" value="Genomic_DNA"/>
</dbReference>
<dbReference type="Gene3D" id="3.90.470.20">
    <property type="entry name" value="4'-phosphopantetheinyl transferase domain"/>
    <property type="match status" value="1"/>
</dbReference>
<dbReference type="GO" id="GO:0005737">
    <property type="term" value="C:cytoplasm"/>
    <property type="evidence" value="ECO:0007669"/>
    <property type="project" value="UniProtKB-SubCell"/>
</dbReference>
<feature type="domain" description="4'-phosphopantetheinyl transferase" evidence="9">
    <location>
        <begin position="4"/>
        <end position="94"/>
    </location>
</feature>
<evidence type="ECO:0000256" key="3">
    <source>
        <dbReference type="ARBA" id="ARBA00022723"/>
    </source>
</evidence>
<keyword evidence="1 8" id="KW-0444">Lipid biosynthesis</keyword>
<dbReference type="STRING" id="1125725.HMPREF1325_0210"/>
<feature type="binding site" evidence="8">
    <location>
        <position position="8"/>
    </location>
    <ligand>
        <name>Mg(2+)</name>
        <dbReference type="ChEBI" id="CHEBI:18420"/>
    </ligand>
</feature>
<keyword evidence="7 8" id="KW-0275">Fatty acid biosynthesis</keyword>
<evidence type="ECO:0000256" key="8">
    <source>
        <dbReference type="HAMAP-Rule" id="MF_00101"/>
    </source>
</evidence>
<dbReference type="EC" id="2.7.8.7" evidence="8"/>
<keyword evidence="6 8" id="KW-0443">Lipid metabolism</keyword>
<comment type="cofactor">
    <cofactor evidence="8">
        <name>Mg(2+)</name>
        <dbReference type="ChEBI" id="CHEBI:18420"/>
    </cofactor>
</comment>
<dbReference type="RefSeq" id="WP_021329240.1">
    <property type="nucleotide sequence ID" value="NZ_AUZJ01000004.1"/>
</dbReference>
<accession>U2L270</accession>
<evidence type="ECO:0000313" key="11">
    <source>
        <dbReference type="EMBL" id="ERJ98607.1"/>
    </source>
</evidence>
<feature type="binding site" evidence="8">
    <location>
        <position position="55"/>
    </location>
    <ligand>
        <name>Mg(2+)</name>
        <dbReference type="ChEBI" id="CHEBI:18420"/>
    </ligand>
</feature>
<comment type="caution">
    <text evidence="10">The sequence shown here is derived from an EMBL/GenBank/DDBJ whole genome shotgun (WGS) entry which is preliminary data.</text>
</comment>
<keyword evidence="8" id="KW-0963">Cytoplasm</keyword>
<dbReference type="EMBL" id="AVQI01000080">
    <property type="protein sequence ID" value="ERJ98607.1"/>
    <property type="molecule type" value="Genomic_DNA"/>
</dbReference>
<evidence type="ECO:0000256" key="5">
    <source>
        <dbReference type="ARBA" id="ARBA00022842"/>
    </source>
</evidence>
<proteinExistence type="inferred from homology"/>
<dbReference type="SUPFAM" id="SSF56214">
    <property type="entry name" value="4'-phosphopantetheinyl transferase"/>
    <property type="match status" value="1"/>
</dbReference>
<keyword evidence="13" id="KW-1185">Reference proteome</keyword>
<dbReference type="GO" id="GO:0000287">
    <property type="term" value="F:magnesium ion binding"/>
    <property type="evidence" value="ECO:0007669"/>
    <property type="project" value="UniProtKB-UniRule"/>
</dbReference>
<keyword evidence="2 8" id="KW-0808">Transferase</keyword>
<comment type="catalytic activity">
    <reaction evidence="8">
        <text>apo-[ACP] + CoA = holo-[ACP] + adenosine 3',5'-bisphosphate + H(+)</text>
        <dbReference type="Rhea" id="RHEA:12068"/>
        <dbReference type="Rhea" id="RHEA-COMP:9685"/>
        <dbReference type="Rhea" id="RHEA-COMP:9690"/>
        <dbReference type="ChEBI" id="CHEBI:15378"/>
        <dbReference type="ChEBI" id="CHEBI:29999"/>
        <dbReference type="ChEBI" id="CHEBI:57287"/>
        <dbReference type="ChEBI" id="CHEBI:58343"/>
        <dbReference type="ChEBI" id="CHEBI:64479"/>
        <dbReference type="EC" id="2.7.8.7"/>
    </reaction>
</comment>
<comment type="similarity">
    <text evidence="8">Belongs to the P-Pant transferase superfamily. AcpS family.</text>
</comment>
<evidence type="ECO:0000256" key="1">
    <source>
        <dbReference type="ARBA" id="ARBA00022516"/>
    </source>
</evidence>
<dbReference type="NCBIfam" id="TIGR00516">
    <property type="entry name" value="acpS"/>
    <property type="match status" value="1"/>
</dbReference>
<reference evidence="12 13" key="1">
    <citation type="submission" date="2013-08" db="EMBL/GenBank/DDBJ databases">
        <authorList>
            <person name="Durkin A.S."/>
            <person name="Haft D.R."/>
            <person name="McCorrison J."/>
            <person name="Torralba M."/>
            <person name="Gillis M."/>
            <person name="Haft D.H."/>
            <person name="Methe B."/>
            <person name="Sutton G."/>
            <person name="Nelson K.E."/>
        </authorList>
    </citation>
    <scope>NUCLEOTIDE SEQUENCE [LARGE SCALE GENOMIC DNA]</scope>
    <source>
        <strain evidence="11 13">ATCC 35536</strain>
        <strain evidence="10 12">VPI DR56BR1116</strain>
    </source>
</reference>
<evidence type="ECO:0000256" key="4">
    <source>
        <dbReference type="ARBA" id="ARBA00022832"/>
    </source>
</evidence>
<evidence type="ECO:0000256" key="6">
    <source>
        <dbReference type="ARBA" id="ARBA00023098"/>
    </source>
</evidence>
<evidence type="ECO:0000259" key="9">
    <source>
        <dbReference type="Pfam" id="PF01648"/>
    </source>
</evidence>
<comment type="function">
    <text evidence="8">Transfers the 4'-phosphopantetheine moiety from coenzyme A to a Ser of acyl-carrier-protein.</text>
</comment>
<dbReference type="InterPro" id="IPR037143">
    <property type="entry name" value="4-PPantetheinyl_Trfase_dom_sf"/>
</dbReference>
<dbReference type="GO" id="GO:0008897">
    <property type="term" value="F:holo-[acyl-carrier-protein] synthase activity"/>
    <property type="evidence" value="ECO:0007669"/>
    <property type="project" value="UniProtKB-UniRule"/>
</dbReference>
<dbReference type="Proteomes" id="UP000016412">
    <property type="component" value="Unassembled WGS sequence"/>
</dbReference>
<dbReference type="InterPro" id="IPR004568">
    <property type="entry name" value="Ppantetheine-prot_Trfase_dom"/>
</dbReference>
<keyword evidence="4 8" id="KW-0276">Fatty acid metabolism</keyword>
<dbReference type="GO" id="GO:0006633">
    <property type="term" value="P:fatty acid biosynthetic process"/>
    <property type="evidence" value="ECO:0007669"/>
    <property type="project" value="UniProtKB-UniRule"/>
</dbReference>
<evidence type="ECO:0000256" key="2">
    <source>
        <dbReference type="ARBA" id="ARBA00022679"/>
    </source>
</evidence>
<gene>
    <name evidence="8 10" type="primary">acpS</name>
    <name evidence="11" type="ORF">HMPREF0860_0249</name>
    <name evidence="10" type="ORF">HMPREF1325_0210</name>
</gene>
<sequence>MIYGIGTDIADVRRFAKWVENPDLISRFFNKREIKTSGSRQKLQEHYASRFAVKEAFSKALGTGVSGFELADVYVGHNEEGKPELCLERRAASLVEMRCGKTVRISVSLSHEKEYTVAFVVIEV</sequence>
<evidence type="ECO:0000256" key="7">
    <source>
        <dbReference type="ARBA" id="ARBA00023160"/>
    </source>
</evidence>
<evidence type="ECO:0000313" key="10">
    <source>
        <dbReference type="EMBL" id="ERF61814.1"/>
    </source>
</evidence>
<keyword evidence="5 8" id="KW-0460">Magnesium</keyword>
<dbReference type="InterPro" id="IPR002582">
    <property type="entry name" value="ACPS"/>
</dbReference>
<dbReference type="Pfam" id="PF01648">
    <property type="entry name" value="ACPS"/>
    <property type="match status" value="1"/>
</dbReference>
<organism evidence="10 12">
    <name type="scientific">Treponema socranskii subsp. socranskii VPI DR56BR1116 = ATCC 35536</name>
    <dbReference type="NCBI Taxonomy" id="1125725"/>
    <lineage>
        <taxon>Bacteria</taxon>
        <taxon>Pseudomonadati</taxon>
        <taxon>Spirochaetota</taxon>
        <taxon>Spirochaetia</taxon>
        <taxon>Spirochaetales</taxon>
        <taxon>Treponemataceae</taxon>
        <taxon>Treponema</taxon>
    </lineage>
</organism>